<feature type="domain" description="Methyltransferase" evidence="1">
    <location>
        <begin position="85"/>
        <end position="176"/>
    </location>
</feature>
<comment type="caution">
    <text evidence="2">The sequence shown here is derived from an EMBL/GenBank/DDBJ whole genome shotgun (WGS) entry which is preliminary data.</text>
</comment>
<dbReference type="AlphaFoldDB" id="A0A328V9S4"/>
<proteinExistence type="predicted"/>
<dbReference type="CDD" id="cd02440">
    <property type="entry name" value="AdoMet_MTases"/>
    <property type="match status" value="1"/>
</dbReference>
<evidence type="ECO:0000259" key="1">
    <source>
        <dbReference type="Pfam" id="PF13649"/>
    </source>
</evidence>
<organism evidence="2 3">
    <name type="scientific">Thermogemmatispora tikiterensis</name>
    <dbReference type="NCBI Taxonomy" id="1825093"/>
    <lineage>
        <taxon>Bacteria</taxon>
        <taxon>Bacillati</taxon>
        <taxon>Chloroflexota</taxon>
        <taxon>Ktedonobacteria</taxon>
        <taxon>Thermogemmatisporales</taxon>
        <taxon>Thermogemmatisporaceae</taxon>
        <taxon>Thermogemmatispora</taxon>
    </lineage>
</organism>
<dbReference type="Proteomes" id="UP000248706">
    <property type="component" value="Unassembled WGS sequence"/>
</dbReference>
<protein>
    <recommendedName>
        <fullName evidence="1">Methyltransferase domain-containing protein</fullName>
    </recommendedName>
</protein>
<evidence type="ECO:0000313" key="3">
    <source>
        <dbReference type="Proteomes" id="UP000248706"/>
    </source>
</evidence>
<dbReference type="InterPro" id="IPR041698">
    <property type="entry name" value="Methyltransf_25"/>
</dbReference>
<dbReference type="PANTHER" id="PTHR43591">
    <property type="entry name" value="METHYLTRANSFERASE"/>
    <property type="match status" value="1"/>
</dbReference>
<dbReference type="PANTHER" id="PTHR43591:SF24">
    <property type="entry name" value="2-METHOXY-6-POLYPRENYL-1,4-BENZOQUINOL METHYLASE, MITOCHONDRIAL"/>
    <property type="match status" value="1"/>
</dbReference>
<gene>
    <name evidence="2" type="ORF">A4R35_02505</name>
</gene>
<dbReference type="SUPFAM" id="SSF53335">
    <property type="entry name" value="S-adenosyl-L-methionine-dependent methyltransferases"/>
    <property type="match status" value="1"/>
</dbReference>
<dbReference type="EMBL" id="MCIF01000002">
    <property type="protein sequence ID" value="RAQ94387.1"/>
    <property type="molecule type" value="Genomic_DNA"/>
</dbReference>
<evidence type="ECO:0000313" key="2">
    <source>
        <dbReference type="EMBL" id="RAQ94387.1"/>
    </source>
</evidence>
<reference evidence="2 3" key="1">
    <citation type="submission" date="2016-08" db="EMBL/GenBank/DDBJ databases">
        <title>Analysis of Carbohydrate Active Enzymes in Thermogemmatispora T81 Reveals Carbohydrate Degradation Ability.</title>
        <authorList>
            <person name="Tomazini A."/>
            <person name="Lal S."/>
            <person name="Stott M."/>
            <person name="Henrissat B."/>
            <person name="Polikarpov I."/>
            <person name="Sparling R."/>
            <person name="Levin D.B."/>
        </authorList>
    </citation>
    <scope>NUCLEOTIDE SEQUENCE [LARGE SCALE GENOMIC DNA]</scope>
    <source>
        <strain evidence="2 3">T81</strain>
    </source>
</reference>
<dbReference type="OrthoDB" id="9760689at2"/>
<sequence>MPWWLFRRRVSKGVGGSDPAAQPMRRSVGEVALPRLRGHRRYLDEQPYLLPKDLGEVNRLDFQHYVLRTLLRGNYLAPIEQPRRILDVGCGTGQWAIELAQQFPQAEVIGLDLLQVKVSSSPPANYRFVKGDVLDGLPFESNWFDFVHQRLLFLAIPLSAWPGVVQELVRVTSPGGWIELVEGSSSSSNFAPAGPATQQLIGLIGQLAALRGLDSEGQVMRSLDRYLLEAGLINVQRYPIEIPVGEWGGRLGSLMAIDVCEGIKAISAPVAARFGLSEQEVLDLLDQANHEWNELRTSYSLAVACAQKPAAS</sequence>
<name>A0A328V9S4_9CHLR</name>
<keyword evidence="3" id="KW-1185">Reference proteome</keyword>
<dbReference type="InterPro" id="IPR029063">
    <property type="entry name" value="SAM-dependent_MTases_sf"/>
</dbReference>
<accession>A0A328V9S4</accession>
<dbReference type="Gene3D" id="3.40.50.150">
    <property type="entry name" value="Vaccinia Virus protein VP39"/>
    <property type="match status" value="1"/>
</dbReference>
<dbReference type="GO" id="GO:0008168">
    <property type="term" value="F:methyltransferase activity"/>
    <property type="evidence" value="ECO:0007669"/>
    <property type="project" value="TreeGrafter"/>
</dbReference>
<dbReference type="Pfam" id="PF13649">
    <property type="entry name" value="Methyltransf_25"/>
    <property type="match status" value="1"/>
</dbReference>